<dbReference type="Gene3D" id="1.10.1580.10">
    <property type="match status" value="1"/>
</dbReference>
<dbReference type="InterPro" id="IPR050755">
    <property type="entry name" value="TRAFAC_YlqF/YawG_RiboMat"/>
</dbReference>
<feature type="compositionally biased region" description="Basic and acidic residues" evidence="7">
    <location>
        <begin position="509"/>
        <end position="528"/>
    </location>
</feature>
<feature type="region of interest" description="Disordered" evidence="7">
    <location>
        <begin position="1"/>
        <end position="52"/>
    </location>
</feature>
<dbReference type="PANTHER" id="PTHR11089:SF11">
    <property type="entry name" value="GUANINE NUCLEOTIDE-BINDING PROTEIN-LIKE 3"/>
    <property type="match status" value="1"/>
</dbReference>
<keyword evidence="5" id="KW-0342">GTP-binding</keyword>
<keyword evidence="6" id="KW-0539">Nucleus</keyword>
<dbReference type="FunFam" id="1.10.1580.10:FF:000002">
    <property type="entry name" value="Guanine nucleotide-binding protein-like 3 (nucleolar)-like"/>
    <property type="match status" value="1"/>
</dbReference>
<feature type="domain" description="CP-type G" evidence="8">
    <location>
        <begin position="132"/>
        <end position="315"/>
    </location>
</feature>
<dbReference type="GO" id="GO:1902895">
    <property type="term" value="P:positive regulation of miRNA transcription"/>
    <property type="evidence" value="ECO:0007669"/>
    <property type="project" value="Ensembl"/>
</dbReference>
<feature type="compositionally biased region" description="Basic residues" evidence="7">
    <location>
        <begin position="1"/>
        <end position="45"/>
    </location>
</feature>
<dbReference type="InterPro" id="IPR030378">
    <property type="entry name" value="G_CP_dom"/>
</dbReference>
<evidence type="ECO:0000256" key="1">
    <source>
        <dbReference type="ARBA" id="ARBA00004604"/>
    </source>
</evidence>
<feature type="region of interest" description="Disordered" evidence="7">
    <location>
        <begin position="72"/>
        <end position="127"/>
    </location>
</feature>
<dbReference type="GO" id="GO:0017145">
    <property type="term" value="P:stem cell division"/>
    <property type="evidence" value="ECO:0007669"/>
    <property type="project" value="Ensembl"/>
</dbReference>
<dbReference type="Ensembl" id="ENSSPUT00000004924.1">
    <property type="protein sequence ID" value="ENSSPUP00000004642.1"/>
    <property type="gene ID" value="ENSSPUG00000003582.1"/>
</dbReference>
<reference evidence="9" key="2">
    <citation type="submission" date="2025-09" db="UniProtKB">
        <authorList>
            <consortium name="Ensembl"/>
        </authorList>
    </citation>
    <scope>IDENTIFICATION</scope>
</reference>
<evidence type="ECO:0000256" key="6">
    <source>
        <dbReference type="ARBA" id="ARBA00023242"/>
    </source>
</evidence>
<dbReference type="GO" id="GO:0030496">
    <property type="term" value="C:midbody"/>
    <property type="evidence" value="ECO:0007669"/>
    <property type="project" value="Ensembl"/>
</dbReference>
<dbReference type="GO" id="GO:0016604">
    <property type="term" value="C:nuclear body"/>
    <property type="evidence" value="ECO:0007669"/>
    <property type="project" value="Ensembl"/>
</dbReference>
<dbReference type="SUPFAM" id="SSF52540">
    <property type="entry name" value="P-loop containing nucleoside triphosphate hydrolases"/>
    <property type="match status" value="1"/>
</dbReference>
<name>A0A8D0G9A1_SPHPU</name>
<dbReference type="PROSITE" id="PS51721">
    <property type="entry name" value="G_CP"/>
    <property type="match status" value="1"/>
</dbReference>
<comment type="subcellular location">
    <subcellularLocation>
        <location evidence="1">Nucleus</location>
        <location evidence="1">Nucleolus</location>
    </subcellularLocation>
</comment>
<dbReference type="Pfam" id="PF01926">
    <property type="entry name" value="MMR_HSR1"/>
    <property type="match status" value="1"/>
</dbReference>
<protein>
    <recommendedName>
        <fullName evidence="2">Guanine nucleotide-binding protein-like 3</fullName>
    </recommendedName>
</protein>
<organism evidence="9 10">
    <name type="scientific">Sphenodon punctatus</name>
    <name type="common">Tuatara</name>
    <name type="synonym">Hatteria punctata</name>
    <dbReference type="NCBI Taxonomy" id="8508"/>
    <lineage>
        <taxon>Eukaryota</taxon>
        <taxon>Metazoa</taxon>
        <taxon>Chordata</taxon>
        <taxon>Craniata</taxon>
        <taxon>Vertebrata</taxon>
        <taxon>Euteleostomi</taxon>
        <taxon>Lepidosauria</taxon>
        <taxon>Sphenodontia</taxon>
        <taxon>Sphenodontidae</taxon>
        <taxon>Sphenodon</taxon>
    </lineage>
</organism>
<evidence type="ECO:0000256" key="4">
    <source>
        <dbReference type="ARBA" id="ARBA00023054"/>
    </source>
</evidence>
<dbReference type="Gene3D" id="3.40.50.300">
    <property type="entry name" value="P-loop containing nucleotide triphosphate hydrolases"/>
    <property type="match status" value="1"/>
</dbReference>
<feature type="compositionally biased region" description="Acidic residues" evidence="7">
    <location>
        <begin position="483"/>
        <end position="508"/>
    </location>
</feature>
<dbReference type="FunFam" id="3.40.50.300:FF:000493">
    <property type="entry name" value="Guanine nucleotide-binding protein-like 3-like protein"/>
    <property type="match status" value="1"/>
</dbReference>
<dbReference type="InterPro" id="IPR023179">
    <property type="entry name" value="GTP-bd_ortho_bundle_sf"/>
</dbReference>
<keyword evidence="4" id="KW-0175">Coiled coil</keyword>
<feature type="region of interest" description="Disordered" evidence="7">
    <location>
        <begin position="465"/>
        <end position="562"/>
    </location>
</feature>
<keyword evidence="3" id="KW-0547">Nucleotide-binding</keyword>
<evidence type="ECO:0000256" key="2">
    <source>
        <dbReference type="ARBA" id="ARBA00016532"/>
    </source>
</evidence>
<evidence type="ECO:0000313" key="9">
    <source>
        <dbReference type="Ensembl" id="ENSSPUP00000004642.1"/>
    </source>
</evidence>
<feature type="compositionally biased region" description="Polar residues" evidence="7">
    <location>
        <begin position="529"/>
        <end position="542"/>
    </location>
</feature>
<proteinExistence type="predicted"/>
<evidence type="ECO:0000256" key="5">
    <source>
        <dbReference type="ARBA" id="ARBA00023134"/>
    </source>
</evidence>
<dbReference type="GO" id="GO:0048027">
    <property type="term" value="F:mRNA 5'-UTR binding"/>
    <property type="evidence" value="ECO:0007669"/>
    <property type="project" value="Ensembl"/>
</dbReference>
<sequence length="562" mass="63961">MKRPKLKKASKRMSCHKRYKIQKKVREHKRKLKKEAKKHGHKKPKKDLGIPNSAPFKVEVLYEAEQRKQRLEELKQKQKLDRKKELEKRRKLEANEKDTSKAKEQPLEETSAVKQKAKPEKQLDKNSKKSFCRELRKVIEASDVVLEVLDARDPLGCRCSQLEQIVTQSGANKKLLLILNKIDLVPRRNVEKWLNYLKNELPTVAFRSSVHLKDKTMKEKKIRKRSINIDSSRASTCSGSEGLLKLLRDFCLTKDKAIQVGVVGFPNVGKSSIINSLKEVRACNVGQVKGITKCMQIVHIDKQIRMLDSPSIIASPSNSALVLALRSTMDTELRNVDAVNALLKHCNKQQMIMRYNIPDFRNSLEFLTLLTQRRGMLKRGGVPDTEGAAKLLLCDWTGARVSYHSRPPTSWNLSPHLTKEMVAEMQQDFDLKELEEDNMNTVTAVKYPSLASSIVFQSLGVTNGTLEESELPEKTSEQGNMETGEEEEALSEEDHSSEEDDGNVEEESDRQLDCKINPEKLEKVKETSVGKQQAGDQPSTLSFDLDKTTDEDDAYDFNTDYV</sequence>
<dbReference type="InterPro" id="IPR027417">
    <property type="entry name" value="P-loop_NTPase"/>
</dbReference>
<dbReference type="GO" id="GO:0005525">
    <property type="term" value="F:GTP binding"/>
    <property type="evidence" value="ECO:0007669"/>
    <property type="project" value="UniProtKB-KW"/>
</dbReference>
<keyword evidence="10" id="KW-1185">Reference proteome</keyword>
<dbReference type="Proteomes" id="UP000694392">
    <property type="component" value="Unplaced"/>
</dbReference>
<dbReference type="GO" id="GO:0019827">
    <property type="term" value="P:stem cell population maintenance"/>
    <property type="evidence" value="ECO:0007669"/>
    <property type="project" value="Ensembl"/>
</dbReference>
<evidence type="ECO:0000313" key="10">
    <source>
        <dbReference type="Proteomes" id="UP000694392"/>
    </source>
</evidence>
<evidence type="ECO:0000256" key="7">
    <source>
        <dbReference type="SAM" id="MobiDB-lite"/>
    </source>
</evidence>
<dbReference type="InterPro" id="IPR006073">
    <property type="entry name" value="GTP-bd"/>
</dbReference>
<gene>
    <name evidence="9" type="primary">GNL3</name>
</gene>
<evidence type="ECO:0000256" key="3">
    <source>
        <dbReference type="ARBA" id="ARBA00022741"/>
    </source>
</evidence>
<accession>A0A8D0G9A1</accession>
<dbReference type="AlphaFoldDB" id="A0A8D0G9A1"/>
<dbReference type="Pfam" id="PF08701">
    <property type="entry name" value="GN3L_Grn1"/>
    <property type="match status" value="1"/>
</dbReference>
<feature type="compositionally biased region" description="Basic and acidic residues" evidence="7">
    <location>
        <begin position="72"/>
        <end position="106"/>
    </location>
</feature>
<dbReference type="GO" id="GO:0033235">
    <property type="term" value="P:positive regulation of protein sumoylation"/>
    <property type="evidence" value="ECO:0007669"/>
    <property type="project" value="Ensembl"/>
</dbReference>
<evidence type="ECO:0000259" key="8">
    <source>
        <dbReference type="PROSITE" id="PS51721"/>
    </source>
</evidence>
<dbReference type="PANTHER" id="PTHR11089">
    <property type="entry name" value="GTP-BINDING PROTEIN-RELATED"/>
    <property type="match status" value="1"/>
</dbReference>
<dbReference type="OMA" id="FKLDGLW"/>
<dbReference type="GO" id="GO:0032206">
    <property type="term" value="P:positive regulation of telomere maintenance"/>
    <property type="evidence" value="ECO:0007669"/>
    <property type="project" value="Ensembl"/>
</dbReference>
<dbReference type="GeneTree" id="ENSGT00940000158320"/>
<reference evidence="9" key="1">
    <citation type="submission" date="2025-08" db="UniProtKB">
        <authorList>
            <consortium name="Ensembl"/>
        </authorList>
    </citation>
    <scope>IDENTIFICATION</scope>
</reference>
<dbReference type="InterPro" id="IPR014813">
    <property type="entry name" value="Gnl3_N_dom"/>
</dbReference>
<dbReference type="GO" id="GO:1904816">
    <property type="term" value="P:positive regulation of protein localization to chromosome, telomeric region"/>
    <property type="evidence" value="ECO:0007669"/>
    <property type="project" value="Ensembl"/>
</dbReference>
<dbReference type="CDD" id="cd04178">
    <property type="entry name" value="Nucleostemin_like"/>
    <property type="match status" value="1"/>
</dbReference>
<dbReference type="GO" id="GO:0005730">
    <property type="term" value="C:nucleolus"/>
    <property type="evidence" value="ECO:0007669"/>
    <property type="project" value="UniProtKB-SubCell"/>
</dbReference>
<feature type="compositionally biased region" description="Basic and acidic residues" evidence="7">
    <location>
        <begin position="117"/>
        <end position="127"/>
    </location>
</feature>
<dbReference type="GO" id="GO:0005694">
    <property type="term" value="C:chromosome"/>
    <property type="evidence" value="ECO:0007669"/>
    <property type="project" value="Ensembl"/>
</dbReference>